<organism evidence="2 3">
    <name type="scientific">Clarias magur</name>
    <name type="common">Asian catfish</name>
    <name type="synonym">Macropteronotus magur</name>
    <dbReference type="NCBI Taxonomy" id="1594786"/>
    <lineage>
        <taxon>Eukaryota</taxon>
        <taxon>Metazoa</taxon>
        <taxon>Chordata</taxon>
        <taxon>Craniata</taxon>
        <taxon>Vertebrata</taxon>
        <taxon>Euteleostomi</taxon>
        <taxon>Actinopterygii</taxon>
        <taxon>Neopterygii</taxon>
        <taxon>Teleostei</taxon>
        <taxon>Ostariophysi</taxon>
        <taxon>Siluriformes</taxon>
        <taxon>Clariidae</taxon>
        <taxon>Clarias</taxon>
    </lineage>
</organism>
<accession>A0A8J4TZN4</accession>
<feature type="compositionally biased region" description="Polar residues" evidence="1">
    <location>
        <begin position="130"/>
        <end position="143"/>
    </location>
</feature>
<protein>
    <submittedName>
        <fullName evidence="2">Uncharacterized protein</fullName>
    </submittedName>
</protein>
<feature type="region of interest" description="Disordered" evidence="1">
    <location>
        <begin position="69"/>
        <end position="95"/>
    </location>
</feature>
<feature type="compositionally biased region" description="Basic and acidic residues" evidence="1">
    <location>
        <begin position="144"/>
        <end position="156"/>
    </location>
</feature>
<gene>
    <name evidence="2" type="ORF">DAT39_022490</name>
</gene>
<reference evidence="2" key="1">
    <citation type="submission" date="2020-07" db="EMBL/GenBank/DDBJ databases">
        <title>Clarias magur genome sequencing, assembly and annotation.</title>
        <authorList>
            <person name="Kushwaha B."/>
            <person name="Kumar R."/>
            <person name="Das P."/>
            <person name="Joshi C.G."/>
            <person name="Kumar D."/>
            <person name="Nagpure N.S."/>
            <person name="Pandey M."/>
            <person name="Agarwal S."/>
            <person name="Srivastava S."/>
            <person name="Singh M."/>
            <person name="Sahoo L."/>
            <person name="Jayasankar P."/>
            <person name="Meher P.K."/>
            <person name="Koringa P.G."/>
            <person name="Iquebal M.A."/>
            <person name="Das S.P."/>
            <person name="Bit A."/>
            <person name="Patnaik S."/>
            <person name="Patel N."/>
            <person name="Shah T.M."/>
            <person name="Hinsu A."/>
            <person name="Jena J.K."/>
        </authorList>
    </citation>
    <scope>NUCLEOTIDE SEQUENCE</scope>
    <source>
        <strain evidence="2">CIFAMagur01</strain>
        <tissue evidence="2">Testis</tissue>
    </source>
</reference>
<sequence length="156" mass="18077">MPYIRRLTLMSSHSQLSHSQLSRSQMSHSPDRLRDISLLCSERPLAPAVRQGEKENQYQFLFITLSTPSPPAGNLGQGSGRWRSRRERTEGRMSEHITTLIYRILSKKKKKTAQGQTGHGAKRRSEKYQKCQSFTTRRVQNIKPSEEQQSKENRKH</sequence>
<evidence type="ECO:0000313" key="2">
    <source>
        <dbReference type="EMBL" id="KAF5886548.1"/>
    </source>
</evidence>
<comment type="caution">
    <text evidence="2">The sequence shown here is derived from an EMBL/GenBank/DDBJ whole genome shotgun (WGS) entry which is preliminary data.</text>
</comment>
<dbReference type="Proteomes" id="UP000727407">
    <property type="component" value="Unassembled WGS sequence"/>
</dbReference>
<keyword evidence="3" id="KW-1185">Reference proteome</keyword>
<dbReference type="AlphaFoldDB" id="A0A8J4TZN4"/>
<name>A0A8J4TZN4_CLAMG</name>
<dbReference type="EMBL" id="QNUK01001171">
    <property type="protein sequence ID" value="KAF5886548.1"/>
    <property type="molecule type" value="Genomic_DNA"/>
</dbReference>
<evidence type="ECO:0000313" key="3">
    <source>
        <dbReference type="Proteomes" id="UP000727407"/>
    </source>
</evidence>
<proteinExistence type="predicted"/>
<evidence type="ECO:0000256" key="1">
    <source>
        <dbReference type="SAM" id="MobiDB-lite"/>
    </source>
</evidence>
<feature type="region of interest" description="Disordered" evidence="1">
    <location>
        <begin position="107"/>
        <end position="156"/>
    </location>
</feature>